<dbReference type="InterPro" id="IPR001647">
    <property type="entry name" value="HTH_TetR"/>
</dbReference>
<dbReference type="PANTHER" id="PTHR30055:SF160">
    <property type="entry name" value="TRANSCRIPTIONAL REGULATORY PROTEIN (PROBABLY ASNC-FAMILY)-RELATED"/>
    <property type="match status" value="1"/>
</dbReference>
<organism evidence="4 5">
    <name type="scientific">Antrihabitans stalagmiti</name>
    <dbReference type="NCBI Taxonomy" id="2799499"/>
    <lineage>
        <taxon>Bacteria</taxon>
        <taxon>Bacillati</taxon>
        <taxon>Actinomycetota</taxon>
        <taxon>Actinomycetes</taxon>
        <taxon>Mycobacteriales</taxon>
        <taxon>Nocardiaceae</taxon>
        <taxon>Antrihabitans</taxon>
    </lineage>
</organism>
<evidence type="ECO:0000256" key="2">
    <source>
        <dbReference type="PROSITE-ProRule" id="PRU00335"/>
    </source>
</evidence>
<dbReference type="GO" id="GO:0000976">
    <property type="term" value="F:transcription cis-regulatory region binding"/>
    <property type="evidence" value="ECO:0007669"/>
    <property type="project" value="TreeGrafter"/>
</dbReference>
<dbReference type="AlphaFoldDB" id="A0A934NPD0"/>
<proteinExistence type="predicted"/>
<dbReference type="Pfam" id="PF00440">
    <property type="entry name" value="TetR_N"/>
    <property type="match status" value="1"/>
</dbReference>
<evidence type="ECO:0000313" key="4">
    <source>
        <dbReference type="EMBL" id="MBJ8338931.1"/>
    </source>
</evidence>
<dbReference type="Gene3D" id="1.10.357.10">
    <property type="entry name" value="Tetracycline Repressor, domain 2"/>
    <property type="match status" value="1"/>
</dbReference>
<dbReference type="PANTHER" id="PTHR30055">
    <property type="entry name" value="HTH-TYPE TRANSCRIPTIONAL REGULATOR RUTR"/>
    <property type="match status" value="1"/>
</dbReference>
<dbReference type="InterPro" id="IPR009057">
    <property type="entry name" value="Homeodomain-like_sf"/>
</dbReference>
<dbReference type="GO" id="GO:0003700">
    <property type="term" value="F:DNA-binding transcription factor activity"/>
    <property type="evidence" value="ECO:0007669"/>
    <property type="project" value="TreeGrafter"/>
</dbReference>
<reference evidence="4" key="1">
    <citation type="submission" date="2020-12" db="EMBL/GenBank/DDBJ databases">
        <title>Antrihabitans popcorni sp. nov. and Antrihabitans auranticaus sp. nov., isolated from a larva cave.</title>
        <authorList>
            <person name="Lee S.D."/>
            <person name="Kim I.S."/>
        </authorList>
    </citation>
    <scope>NUCLEOTIDE SEQUENCE</scope>
    <source>
        <strain evidence="4">YC3-6</strain>
    </source>
</reference>
<feature type="DNA-binding region" description="H-T-H motif" evidence="2">
    <location>
        <begin position="41"/>
        <end position="60"/>
    </location>
</feature>
<evidence type="ECO:0000313" key="5">
    <source>
        <dbReference type="Proteomes" id="UP000655868"/>
    </source>
</evidence>
<dbReference type="PROSITE" id="PS50977">
    <property type="entry name" value="HTH_TETR_2"/>
    <property type="match status" value="1"/>
</dbReference>
<dbReference type="SUPFAM" id="SSF46689">
    <property type="entry name" value="Homeodomain-like"/>
    <property type="match status" value="1"/>
</dbReference>
<name>A0A934NPD0_9NOCA</name>
<keyword evidence="5" id="KW-1185">Reference proteome</keyword>
<accession>A0A934NPD0</accession>
<protein>
    <submittedName>
        <fullName evidence="4">TetR/AcrR family transcriptional regulator</fullName>
    </submittedName>
</protein>
<feature type="domain" description="HTH tetR-type" evidence="3">
    <location>
        <begin position="18"/>
        <end position="78"/>
    </location>
</feature>
<gene>
    <name evidence="4" type="ORF">JGU71_08545</name>
</gene>
<dbReference type="Proteomes" id="UP000655868">
    <property type="component" value="Unassembled WGS sequence"/>
</dbReference>
<evidence type="ECO:0000256" key="1">
    <source>
        <dbReference type="ARBA" id="ARBA00023125"/>
    </source>
</evidence>
<evidence type="ECO:0000259" key="3">
    <source>
        <dbReference type="PROSITE" id="PS50977"/>
    </source>
</evidence>
<dbReference type="InterPro" id="IPR050109">
    <property type="entry name" value="HTH-type_TetR-like_transc_reg"/>
</dbReference>
<keyword evidence="1 2" id="KW-0238">DNA-binding</keyword>
<sequence length="208" mass="22921">MSVETSDRRARAAHLGPEKRRPQVLDAALAIAVEQGVAAVTIGAVADRMEVTRPVVYSCFTDRVSLIEAMLRREEQNLISGAIAALPRGRADADAQVFVDGFRALLDTVAARTDSWRIVFDADPDPAVADKFGRGRSVVADFFTRRIRPTLELWGTVDIERKLPVLVEHFMSSSEGAVRSLLADENDWTPAELAEFIGNAVYRAFRHA</sequence>
<comment type="caution">
    <text evidence="4">The sequence shown here is derived from an EMBL/GenBank/DDBJ whole genome shotgun (WGS) entry which is preliminary data.</text>
</comment>
<dbReference type="EMBL" id="JAEMNV010000003">
    <property type="protein sequence ID" value="MBJ8338931.1"/>
    <property type="molecule type" value="Genomic_DNA"/>
</dbReference>
<dbReference type="RefSeq" id="WP_199703659.1">
    <property type="nucleotide sequence ID" value="NZ_JAEMNV010000003.1"/>
</dbReference>